<evidence type="ECO:0000313" key="2">
    <source>
        <dbReference type="Proteomes" id="UP001281761"/>
    </source>
</evidence>
<gene>
    <name evidence="1" type="ORF">BLNAU_22554</name>
</gene>
<name>A0ABQ9WSR4_9EUKA</name>
<dbReference type="EMBL" id="JARBJD010000402">
    <property type="protein sequence ID" value="KAK2942526.1"/>
    <property type="molecule type" value="Genomic_DNA"/>
</dbReference>
<keyword evidence="2" id="KW-1185">Reference proteome</keyword>
<accession>A0ABQ9WSR4</accession>
<organism evidence="1 2">
    <name type="scientific">Blattamonas nauphoetae</name>
    <dbReference type="NCBI Taxonomy" id="2049346"/>
    <lineage>
        <taxon>Eukaryota</taxon>
        <taxon>Metamonada</taxon>
        <taxon>Preaxostyla</taxon>
        <taxon>Oxymonadida</taxon>
        <taxon>Blattamonas</taxon>
    </lineage>
</organism>
<evidence type="ECO:0000313" key="1">
    <source>
        <dbReference type="EMBL" id="KAK2942526.1"/>
    </source>
</evidence>
<protein>
    <submittedName>
        <fullName evidence="1">Uncharacterized protein</fullName>
    </submittedName>
</protein>
<sequence>MMSASPVQSWNSKNRCHRVRLNDPLFRPLSTRRNSKRQQPRIVQWTRKERRADLMRLILFSLPLSPTSRPISANSTHLLTSLTSKQLTHPPDLLFTLQNLHWLDNSFISLAIIVPSNSLLPSLIPVSLRFKRIEAVPSELFRLQTFFHLILSPTN</sequence>
<dbReference type="Proteomes" id="UP001281761">
    <property type="component" value="Unassembled WGS sequence"/>
</dbReference>
<proteinExistence type="predicted"/>
<reference evidence="1 2" key="1">
    <citation type="journal article" date="2022" name="bioRxiv">
        <title>Genomics of Preaxostyla Flagellates Illuminates Evolutionary Transitions and the Path Towards Mitochondrial Loss.</title>
        <authorList>
            <person name="Novak L.V.F."/>
            <person name="Treitli S.C."/>
            <person name="Pyrih J."/>
            <person name="Halakuc P."/>
            <person name="Pipaliya S.V."/>
            <person name="Vacek V."/>
            <person name="Brzon O."/>
            <person name="Soukal P."/>
            <person name="Eme L."/>
            <person name="Dacks J.B."/>
            <person name="Karnkowska A."/>
            <person name="Elias M."/>
            <person name="Hampl V."/>
        </authorList>
    </citation>
    <scope>NUCLEOTIDE SEQUENCE [LARGE SCALE GENOMIC DNA]</scope>
    <source>
        <strain evidence="1">NAU3</strain>
        <tissue evidence="1">Gut</tissue>
    </source>
</reference>
<comment type="caution">
    <text evidence="1">The sequence shown here is derived from an EMBL/GenBank/DDBJ whole genome shotgun (WGS) entry which is preliminary data.</text>
</comment>